<feature type="region of interest" description="Disordered" evidence="6">
    <location>
        <begin position="214"/>
        <end position="233"/>
    </location>
</feature>
<evidence type="ECO:0000313" key="7">
    <source>
        <dbReference type="EMBL" id="THD26596.1"/>
    </source>
</evidence>
<dbReference type="PANTHER" id="PTHR31144">
    <property type="entry name" value="UPF0602 PROTEIN C4ORF47"/>
    <property type="match status" value="1"/>
</dbReference>
<evidence type="ECO:0000256" key="1">
    <source>
        <dbReference type="ARBA" id="ARBA00004300"/>
    </source>
</evidence>
<sequence length="312" mass="34357">MGLRTAPSKPDLDRLGIFREMSYHTVNDPYKPVTSFSGTKTAQEGRQMLSCGSKTISALSDGYFDSFKRIFSGDCRVDMGSGLRKQRKSAKKFNIGKDWTPASCLKKIDGSGSCYGTFSGPVSYFKPTTVRIHQRTSHLKNITTNPGKKCSYSYVDVGLTPYPKHITDPYDRIKEINAKEAATDRTLMSKKGPFYRSVTPTAFFDSNPFRSLKPNRRARSAEPIKGTGITTPFKPTCPSKSDGGCKEGCFDKFPSYMSGAVRNSKAAVKSAPVFHLSYGPLPYPTSSIINQNVKRAVNSANRKAIRGVVYLG</sequence>
<dbReference type="InterPro" id="IPR029358">
    <property type="entry name" value="CFAP96"/>
</dbReference>
<comment type="similarity">
    <text evidence="4">Belongs to the CFAP96 family.</text>
</comment>
<evidence type="ECO:0000256" key="4">
    <source>
        <dbReference type="ARBA" id="ARBA00035656"/>
    </source>
</evidence>
<dbReference type="GO" id="GO:0005813">
    <property type="term" value="C:centrosome"/>
    <property type="evidence" value="ECO:0007669"/>
    <property type="project" value="UniProtKB-SubCell"/>
</dbReference>
<evidence type="ECO:0000256" key="2">
    <source>
        <dbReference type="ARBA" id="ARBA00022490"/>
    </source>
</evidence>
<protein>
    <recommendedName>
        <fullName evidence="5">Cilia-and flagella-associated protein 96</fullName>
    </recommendedName>
</protein>
<keyword evidence="3" id="KW-0206">Cytoskeleton</keyword>
<name>A0A4E0RGD6_FASHE</name>
<dbReference type="PANTHER" id="PTHR31144:SF1">
    <property type="entry name" value="UPF0602 PROTEIN C4ORF47"/>
    <property type="match status" value="1"/>
</dbReference>
<keyword evidence="2" id="KW-0963">Cytoplasm</keyword>
<evidence type="ECO:0000256" key="5">
    <source>
        <dbReference type="ARBA" id="ARBA00035693"/>
    </source>
</evidence>
<dbReference type="AlphaFoldDB" id="A0A4E0RGD6"/>
<evidence type="ECO:0000256" key="6">
    <source>
        <dbReference type="SAM" id="MobiDB-lite"/>
    </source>
</evidence>
<accession>A0A4E0RGD6</accession>
<dbReference type="GO" id="GO:0005881">
    <property type="term" value="C:cytoplasmic microtubule"/>
    <property type="evidence" value="ECO:0007669"/>
    <property type="project" value="TreeGrafter"/>
</dbReference>
<evidence type="ECO:0000256" key="3">
    <source>
        <dbReference type="ARBA" id="ARBA00023212"/>
    </source>
</evidence>
<dbReference type="EMBL" id="JXXN02000688">
    <property type="protein sequence ID" value="THD26596.1"/>
    <property type="molecule type" value="Genomic_DNA"/>
</dbReference>
<reference evidence="7" key="1">
    <citation type="submission" date="2019-03" db="EMBL/GenBank/DDBJ databases">
        <title>Improved annotation for the trematode Fasciola hepatica.</title>
        <authorList>
            <person name="Choi Y.-J."/>
            <person name="Martin J."/>
            <person name="Mitreva M."/>
        </authorList>
    </citation>
    <scope>NUCLEOTIDE SEQUENCE [LARGE SCALE GENOMIC DNA]</scope>
</reference>
<dbReference type="Proteomes" id="UP000230066">
    <property type="component" value="Unassembled WGS sequence"/>
</dbReference>
<comment type="subcellular location">
    <subcellularLocation>
        <location evidence="1">Cytoplasm</location>
        <location evidence="1">Cytoskeleton</location>
        <location evidence="1">Microtubule organizing center</location>
        <location evidence="1">Centrosome</location>
    </subcellularLocation>
</comment>
<organism evidence="7 8">
    <name type="scientific">Fasciola hepatica</name>
    <name type="common">Liver fluke</name>
    <dbReference type="NCBI Taxonomy" id="6192"/>
    <lineage>
        <taxon>Eukaryota</taxon>
        <taxon>Metazoa</taxon>
        <taxon>Spiralia</taxon>
        <taxon>Lophotrochozoa</taxon>
        <taxon>Platyhelminthes</taxon>
        <taxon>Trematoda</taxon>
        <taxon>Digenea</taxon>
        <taxon>Plagiorchiida</taxon>
        <taxon>Echinostomata</taxon>
        <taxon>Echinostomatoidea</taxon>
        <taxon>Fasciolidae</taxon>
        <taxon>Fasciola</taxon>
    </lineage>
</organism>
<proteinExistence type="inferred from homology"/>
<gene>
    <name evidence="7" type="ORF">D915_002388</name>
</gene>
<comment type="caution">
    <text evidence="7">The sequence shown here is derived from an EMBL/GenBank/DDBJ whole genome shotgun (WGS) entry which is preliminary data.</text>
</comment>
<evidence type="ECO:0000313" key="8">
    <source>
        <dbReference type="Proteomes" id="UP000230066"/>
    </source>
</evidence>
<keyword evidence="8" id="KW-1185">Reference proteome</keyword>
<dbReference type="Pfam" id="PF15239">
    <property type="entry name" value="CFAP96-like"/>
    <property type="match status" value="1"/>
</dbReference>